<reference evidence="3 4" key="1">
    <citation type="submission" date="2017-11" db="EMBL/GenBank/DDBJ databases">
        <title>Genome sequence of the oocydin A producing rhizobacterium Serratia plymuthica 4Rx5.</title>
        <authorList>
            <person name="Matilla M.A."/>
            <person name="Udaondo Z."/>
            <person name="Salmond G.P.C."/>
        </authorList>
    </citation>
    <scope>NUCLEOTIDE SEQUENCE [LARGE SCALE GENOMIC DNA]</scope>
    <source>
        <strain evidence="3 4">4Rx5</strain>
    </source>
</reference>
<organism evidence="3 4">
    <name type="scientific">Serratia plymuthica</name>
    <dbReference type="NCBI Taxonomy" id="82996"/>
    <lineage>
        <taxon>Bacteria</taxon>
        <taxon>Pseudomonadati</taxon>
        <taxon>Pseudomonadota</taxon>
        <taxon>Gammaproteobacteria</taxon>
        <taxon>Enterobacterales</taxon>
        <taxon>Yersiniaceae</taxon>
        <taxon>Serratia</taxon>
    </lineage>
</organism>
<feature type="region of interest" description="Disordered" evidence="1">
    <location>
        <begin position="48"/>
        <end position="78"/>
    </location>
</feature>
<dbReference type="NCBIfam" id="NF010293">
    <property type="entry name" value="PRK13733.1"/>
    <property type="match status" value="1"/>
</dbReference>
<dbReference type="AlphaFoldDB" id="A0A318NU75"/>
<dbReference type="Pfam" id="PF09676">
    <property type="entry name" value="TraV"/>
    <property type="match status" value="1"/>
</dbReference>
<evidence type="ECO:0000256" key="1">
    <source>
        <dbReference type="SAM" id="MobiDB-lite"/>
    </source>
</evidence>
<keyword evidence="2" id="KW-0732">Signal</keyword>
<dbReference type="NCBIfam" id="TIGR02747">
    <property type="entry name" value="TraV"/>
    <property type="match status" value="1"/>
</dbReference>
<proteinExistence type="predicted"/>
<dbReference type="PROSITE" id="PS51257">
    <property type="entry name" value="PROKAR_LIPOPROTEIN"/>
    <property type="match status" value="1"/>
</dbReference>
<evidence type="ECO:0000256" key="2">
    <source>
        <dbReference type="SAM" id="SignalP"/>
    </source>
</evidence>
<dbReference type="OrthoDB" id="6539313at2"/>
<feature type="compositionally biased region" description="Polar residues" evidence="1">
    <location>
        <begin position="51"/>
        <end position="60"/>
    </location>
</feature>
<name>A0A318NU75_SERPL</name>
<dbReference type="RefSeq" id="WP_020453975.1">
    <property type="nucleotide sequence ID" value="NZ_PESE01000011.1"/>
</dbReference>
<dbReference type="InterPro" id="IPR014118">
    <property type="entry name" value="T4SS_TraV"/>
</dbReference>
<feature type="signal peptide" evidence="2">
    <location>
        <begin position="1"/>
        <end position="20"/>
    </location>
</feature>
<gene>
    <name evidence="3" type="primary">traV</name>
    <name evidence="3" type="ORF">CT690_23880</name>
</gene>
<evidence type="ECO:0000313" key="3">
    <source>
        <dbReference type="EMBL" id="PYD36588.1"/>
    </source>
</evidence>
<dbReference type="Proteomes" id="UP000248196">
    <property type="component" value="Unassembled WGS sequence"/>
</dbReference>
<feature type="chain" id="PRO_5016252299" evidence="2">
    <location>
        <begin position="21"/>
        <end position="189"/>
    </location>
</feature>
<sequence length="189" mass="20201">MKKLLILTVITAAAVLTGCAGMNSDFECNKTAGDACLSMTEANALARSGGSLETLQSGEKSSVKKPAGESLPMLNNTPPVLKPISAQTAIHPVQSEFIAKPINGSVNSQFNRNSVSRPVVSTSSQGASLTSNTAGAVNAYRVPDQTQRLWVAPYVDKSDAFHQPSVVEFVKNKSHWYGVDNYQIRSEEE</sequence>
<protein>
    <submittedName>
        <fullName evidence="3">Type IV conjugative transfer system protein TraV</fullName>
    </submittedName>
</protein>
<comment type="caution">
    <text evidence="3">The sequence shown here is derived from an EMBL/GenBank/DDBJ whole genome shotgun (WGS) entry which is preliminary data.</text>
</comment>
<accession>A0A318NU75</accession>
<evidence type="ECO:0000313" key="4">
    <source>
        <dbReference type="Proteomes" id="UP000248196"/>
    </source>
</evidence>
<dbReference type="EMBL" id="PESE01000011">
    <property type="protein sequence ID" value="PYD36588.1"/>
    <property type="molecule type" value="Genomic_DNA"/>
</dbReference>